<name>A0AA46C950_9XANT</name>
<sequence length="300" mass="32508">MTTIGARQAGPAQGDFGGDICRRYIGGRVRWVHIPALDCVGAQQPQPHVDSSCRACGVPRLADPYSVLRRCCLGRLPEDPRNREHRACVPRIEDHLHCEHRAAATDQGGHPLAPPAWLPSFGSCACVDFSRQQQRHPQPIALTHPPDVQGSDHRNAAASLRRLTTAGSAAGSASAAVKPRSARSARRGHHGLAQGRMRVKRTALLLCNALHPQKRPSCACPHPRATPPQLAQSAKLNTTRPSMAPWCMRVNTSLMFSSRSVWTVAATLPCPAKFSDSCRPKRLPTIDPRTVTPLSPPSSH</sequence>
<gene>
    <name evidence="2" type="ORF">CPBF424_25340</name>
</gene>
<reference evidence="2 3" key="1">
    <citation type="submission" date="2018-06" db="EMBL/GenBank/DDBJ databases">
        <authorList>
            <person name="Pothier F. J."/>
        </authorList>
    </citation>
    <scope>NUCLEOTIDE SEQUENCE [LARGE SCALE GENOMIC DNA]</scope>
    <source>
        <strain evidence="2 3">CPBF 424</strain>
    </source>
</reference>
<dbReference type="AlphaFoldDB" id="A0AA46C950"/>
<proteinExistence type="predicted"/>
<dbReference type="EMBL" id="UIHB01000004">
    <property type="protein sequence ID" value="SUZ28711.1"/>
    <property type="molecule type" value="Genomic_DNA"/>
</dbReference>
<dbReference type="Proteomes" id="UP000254168">
    <property type="component" value="Unassembled WGS sequence"/>
</dbReference>
<feature type="compositionally biased region" description="Basic residues" evidence="1">
    <location>
        <begin position="180"/>
        <end position="190"/>
    </location>
</feature>
<evidence type="ECO:0000313" key="2">
    <source>
        <dbReference type="EMBL" id="SUZ28711.1"/>
    </source>
</evidence>
<feature type="compositionally biased region" description="Low complexity" evidence="1">
    <location>
        <begin position="166"/>
        <end position="176"/>
    </location>
</feature>
<protein>
    <submittedName>
        <fullName evidence="2">Uncharacterized protein</fullName>
    </submittedName>
</protein>
<accession>A0AA46C950</accession>
<organism evidence="2 3">
    <name type="scientific">Xanthomonas euroxanthea</name>
    <dbReference type="NCBI Taxonomy" id="2259622"/>
    <lineage>
        <taxon>Bacteria</taxon>
        <taxon>Pseudomonadati</taxon>
        <taxon>Pseudomonadota</taxon>
        <taxon>Gammaproteobacteria</taxon>
        <taxon>Lysobacterales</taxon>
        <taxon>Lysobacteraceae</taxon>
        <taxon>Xanthomonas</taxon>
    </lineage>
</organism>
<comment type="caution">
    <text evidence="2">The sequence shown here is derived from an EMBL/GenBank/DDBJ whole genome shotgun (WGS) entry which is preliminary data.</text>
</comment>
<evidence type="ECO:0000313" key="3">
    <source>
        <dbReference type="Proteomes" id="UP000254168"/>
    </source>
</evidence>
<evidence type="ECO:0000256" key="1">
    <source>
        <dbReference type="SAM" id="MobiDB-lite"/>
    </source>
</evidence>
<feature type="region of interest" description="Disordered" evidence="1">
    <location>
        <begin position="164"/>
        <end position="195"/>
    </location>
</feature>
<keyword evidence="3" id="KW-1185">Reference proteome</keyword>
<feature type="region of interest" description="Disordered" evidence="1">
    <location>
        <begin position="279"/>
        <end position="300"/>
    </location>
</feature>